<proteinExistence type="predicted"/>
<sequence length="495" mass="56342">MVLIRNGSYEPSYLSLSTSIESLTNLRTLCLRGWKLVDTSFIVRRIRLEVLELKSCVFNELPDDIGNLNKLKLLDLSESAILENYEATGELSQIEELYVTGAFYSGRWIHPSPSFVDNVTTTNLQRYALKFAAGPFLYTDAFPQDFIMRALYLKSINISSLSAPMKNLLQRSEYVHFNHLNGGCQNIIPNIVGAVGGMNDLIVLRLTSCLETQSVLDTTSDQVDIELPALVKLYMEMKNLKEVCFGPPLLVFFEKLQELCIWLCPQLHSIFPRECKLPNLKILRIERDIKNWQSTHCRAAALLSMSTARSLVQLEVLSIGYCVELKHISTPEEDGDGTNTGEEIIPASLNSHLVLPNLKRLSVFSCHKLEFILPISCLEQLQEIEIEQASQLKHVFGQYDQRDHSSHQDNIQVAFPMLMVLMLKSLENLHSLCPEKYHPRCPSLKEIYVHNCQKLTMLCIVIGMEMRQLHGSKGMASRESQENWISKLEKLHLED</sequence>
<comment type="caution">
    <text evidence="1">The sequence shown here is derived from an EMBL/GenBank/DDBJ whole genome shotgun (WGS) entry which is preliminary data.</text>
</comment>
<gene>
    <name evidence="1" type="ORF">L6164_023969</name>
</gene>
<name>A0ACB9LXJ8_BAUVA</name>
<keyword evidence="2" id="KW-1185">Reference proteome</keyword>
<evidence type="ECO:0000313" key="1">
    <source>
        <dbReference type="EMBL" id="KAI4315946.1"/>
    </source>
</evidence>
<dbReference type="Proteomes" id="UP000828941">
    <property type="component" value="Chromosome 10"/>
</dbReference>
<evidence type="ECO:0000313" key="2">
    <source>
        <dbReference type="Proteomes" id="UP000828941"/>
    </source>
</evidence>
<organism evidence="1 2">
    <name type="scientific">Bauhinia variegata</name>
    <name type="common">Purple orchid tree</name>
    <name type="synonym">Phanera variegata</name>
    <dbReference type="NCBI Taxonomy" id="167791"/>
    <lineage>
        <taxon>Eukaryota</taxon>
        <taxon>Viridiplantae</taxon>
        <taxon>Streptophyta</taxon>
        <taxon>Embryophyta</taxon>
        <taxon>Tracheophyta</taxon>
        <taxon>Spermatophyta</taxon>
        <taxon>Magnoliopsida</taxon>
        <taxon>eudicotyledons</taxon>
        <taxon>Gunneridae</taxon>
        <taxon>Pentapetalae</taxon>
        <taxon>rosids</taxon>
        <taxon>fabids</taxon>
        <taxon>Fabales</taxon>
        <taxon>Fabaceae</taxon>
        <taxon>Cercidoideae</taxon>
        <taxon>Cercideae</taxon>
        <taxon>Bauhiniinae</taxon>
        <taxon>Bauhinia</taxon>
    </lineage>
</organism>
<dbReference type="EMBL" id="CM039435">
    <property type="protein sequence ID" value="KAI4315946.1"/>
    <property type="molecule type" value="Genomic_DNA"/>
</dbReference>
<accession>A0ACB9LXJ8</accession>
<protein>
    <submittedName>
        <fullName evidence="1">Uncharacterized protein</fullName>
    </submittedName>
</protein>
<reference evidence="1 2" key="1">
    <citation type="journal article" date="2022" name="DNA Res.">
        <title>Chromosomal-level genome assembly of the orchid tree Bauhinia variegata (Leguminosae; Cercidoideae) supports the allotetraploid origin hypothesis of Bauhinia.</title>
        <authorList>
            <person name="Zhong Y."/>
            <person name="Chen Y."/>
            <person name="Zheng D."/>
            <person name="Pang J."/>
            <person name="Liu Y."/>
            <person name="Luo S."/>
            <person name="Meng S."/>
            <person name="Qian L."/>
            <person name="Wei D."/>
            <person name="Dai S."/>
            <person name="Zhou R."/>
        </authorList>
    </citation>
    <scope>NUCLEOTIDE SEQUENCE [LARGE SCALE GENOMIC DNA]</scope>
    <source>
        <strain evidence="1">BV-YZ2020</strain>
    </source>
</reference>